<accession>A0A927M1A7</accession>
<evidence type="ECO:0000256" key="4">
    <source>
        <dbReference type="ARBA" id="ARBA00023163"/>
    </source>
</evidence>
<keyword evidence="2" id="KW-0805">Transcription regulation</keyword>
<reference evidence="7" key="1">
    <citation type="submission" date="2020-10" db="EMBL/GenBank/DDBJ databases">
        <title>Sequencing the genomes of 1000 actinobacteria strains.</title>
        <authorList>
            <person name="Klenk H.-P."/>
        </authorList>
    </citation>
    <scope>NUCLEOTIDE SEQUENCE</scope>
    <source>
        <strain evidence="7">DSM 46832</strain>
    </source>
</reference>
<comment type="similarity">
    <text evidence="1">Belongs to the AfsR/DnrI/RedD regulatory family.</text>
</comment>
<dbReference type="InterPro" id="IPR041664">
    <property type="entry name" value="AAA_16"/>
</dbReference>
<dbReference type="GO" id="GO:0006355">
    <property type="term" value="P:regulation of DNA-templated transcription"/>
    <property type="evidence" value="ECO:0007669"/>
    <property type="project" value="InterPro"/>
</dbReference>
<dbReference type="GO" id="GO:0000160">
    <property type="term" value="P:phosphorelay signal transduction system"/>
    <property type="evidence" value="ECO:0007669"/>
    <property type="project" value="InterPro"/>
</dbReference>
<keyword evidence="8" id="KW-1185">Reference proteome</keyword>
<dbReference type="InterPro" id="IPR003593">
    <property type="entry name" value="AAA+_ATPase"/>
</dbReference>
<dbReference type="Pfam" id="PF13191">
    <property type="entry name" value="AAA_16"/>
    <property type="match status" value="1"/>
</dbReference>
<dbReference type="SMART" id="SM00382">
    <property type="entry name" value="AAA"/>
    <property type="match status" value="1"/>
</dbReference>
<dbReference type="EMBL" id="JADBEB010000001">
    <property type="protein sequence ID" value="MBE1486333.1"/>
    <property type="molecule type" value="Genomic_DNA"/>
</dbReference>
<evidence type="ECO:0000256" key="3">
    <source>
        <dbReference type="ARBA" id="ARBA00023125"/>
    </source>
</evidence>
<dbReference type="PANTHER" id="PTHR35807:SF1">
    <property type="entry name" value="TRANSCRIPTIONAL REGULATOR REDD"/>
    <property type="match status" value="1"/>
</dbReference>
<sequence length="1072" mass="114789">MTRQATAQPVAFGVLGPVEAASERGPVPLKGPRQRAVLARLLIARGRVVPVDRLVDDLWDVPPDGAVAAIRTFVSDLRRALEPDRPPRQQARLLVTAPPGYVLRAAPDAVDAWRFEAMVGESGRLLATGEGTAALAGLDEALALWRGPAYAEVAGEIWARAEIDRLDELRMLAVERRAEALLLVGRASDAVFELQAHTRTQPLREDAWQLFATALYRSGRQGEALAALRRARQTLATELGLDPGPRLRQLEADILAQAPQLHPAAAQKPAPRPFVGRAEELAQLEQVAATVVRQARPTLALISGDAGTGKTALAEALTRRLSTAGWTTAWGRIPEYDGAAIAGPWTQIIDTLTEPVPAPVRAQPAQGDAEAVHSEAVHSEAVHSAAGDPAVSRVRLRHATLSRLARVAEQGPALLVVDDLHRADESSLDLLTTLVAQPAPVNGPVLVVGTYRATEITAELTAALARIARTEPVRIYLGGLSETATGELARAVARQPLDASTGHLIHRRSGGNPFFVRELARLVAAEGVPAVEKIPAGVRDVIRHRLSRLPDPARTVLRQASVIGRDIDPDVLVGLVGDEGTMLDALDTALQAGFLTEEAPGGRPRFTHILVRDTLYGDLSAMRRAHWHAAVAESIERLHPHDVAALAHHFQQAGTRATAPRAARYAHATAEQAERRSNPHEAVRLWRQAITAHDRADRADVPGRLAAVMGLGRALAVTGRLGEARRLRAEAITTVERLDDPQLTANVIAAFQVPAIWTRNDDEQLSTQIVRVAEHALAGLGEDQLVPRSRLLSTVALELRGTRTDRGRRAADEATAIARRTADPALLAFALNARFMHTFERPGMADARARVGTELVDLAARHKLVTFEVLGHLIGLQAHCALGDLATADAHAKAADRLADRYGLPSVSVFTRWYAALRLAVDGRPAEAEAGYRAANAQLVGGGMPGMADGLLPLALLSLSLQTSTPLVGWEGWNWGPYEPWTRPLLLLAAGRRGEAAGALSTVPESPHDLLWEARLCLIGRAALALDDHPTMRYVHSQLLPAANELAGAGSGVLTLGPVARHLGDLAAALRS</sequence>
<evidence type="ECO:0000256" key="2">
    <source>
        <dbReference type="ARBA" id="ARBA00023015"/>
    </source>
</evidence>
<dbReference type="InterPro" id="IPR005158">
    <property type="entry name" value="BTAD"/>
</dbReference>
<dbReference type="CDD" id="cd15831">
    <property type="entry name" value="BTAD"/>
    <property type="match status" value="1"/>
</dbReference>
<comment type="caution">
    <text evidence="7">The sequence shown here is derived from an EMBL/GenBank/DDBJ whole genome shotgun (WGS) entry which is preliminary data.</text>
</comment>
<evidence type="ECO:0000313" key="7">
    <source>
        <dbReference type="EMBL" id="MBE1486333.1"/>
    </source>
</evidence>
<evidence type="ECO:0000259" key="6">
    <source>
        <dbReference type="PROSITE" id="PS51755"/>
    </source>
</evidence>
<keyword evidence="4" id="KW-0804">Transcription</keyword>
<dbReference type="Gene3D" id="1.10.10.10">
    <property type="entry name" value="Winged helix-like DNA-binding domain superfamily/Winged helix DNA-binding domain"/>
    <property type="match status" value="1"/>
</dbReference>
<dbReference type="PANTHER" id="PTHR35807">
    <property type="entry name" value="TRANSCRIPTIONAL REGULATOR REDD-RELATED"/>
    <property type="match status" value="1"/>
</dbReference>
<dbReference type="GO" id="GO:0003677">
    <property type="term" value="F:DNA binding"/>
    <property type="evidence" value="ECO:0007669"/>
    <property type="project" value="UniProtKB-UniRule"/>
</dbReference>
<keyword evidence="3 5" id="KW-0238">DNA-binding</keyword>
<organism evidence="7 8">
    <name type="scientific">Plantactinospora soyae</name>
    <dbReference type="NCBI Taxonomy" id="1544732"/>
    <lineage>
        <taxon>Bacteria</taxon>
        <taxon>Bacillati</taxon>
        <taxon>Actinomycetota</taxon>
        <taxon>Actinomycetes</taxon>
        <taxon>Micromonosporales</taxon>
        <taxon>Micromonosporaceae</taxon>
        <taxon>Plantactinospora</taxon>
    </lineage>
</organism>
<evidence type="ECO:0000256" key="5">
    <source>
        <dbReference type="PROSITE-ProRule" id="PRU01091"/>
    </source>
</evidence>
<dbReference type="InterPro" id="IPR016032">
    <property type="entry name" value="Sig_transdc_resp-reg_C-effctor"/>
</dbReference>
<dbReference type="InterPro" id="IPR051677">
    <property type="entry name" value="AfsR-DnrI-RedD_regulator"/>
</dbReference>
<dbReference type="SUPFAM" id="SSF48452">
    <property type="entry name" value="TPR-like"/>
    <property type="match status" value="1"/>
</dbReference>
<feature type="DNA-binding region" description="OmpR/PhoB-type" evidence="5">
    <location>
        <begin position="2"/>
        <end position="105"/>
    </location>
</feature>
<dbReference type="AlphaFoldDB" id="A0A927M1A7"/>
<dbReference type="SUPFAM" id="SSF52540">
    <property type="entry name" value="P-loop containing nucleoside triphosphate hydrolases"/>
    <property type="match status" value="1"/>
</dbReference>
<proteinExistence type="inferred from homology"/>
<evidence type="ECO:0000256" key="1">
    <source>
        <dbReference type="ARBA" id="ARBA00005820"/>
    </source>
</evidence>
<dbReference type="Gene3D" id="1.25.40.10">
    <property type="entry name" value="Tetratricopeptide repeat domain"/>
    <property type="match status" value="1"/>
</dbReference>
<dbReference type="RefSeq" id="WP_192766370.1">
    <property type="nucleotide sequence ID" value="NZ_JADBEB010000001.1"/>
</dbReference>
<dbReference type="Pfam" id="PF03704">
    <property type="entry name" value="BTAD"/>
    <property type="match status" value="1"/>
</dbReference>
<dbReference type="SMART" id="SM00862">
    <property type="entry name" value="Trans_reg_C"/>
    <property type="match status" value="1"/>
</dbReference>
<dbReference type="PROSITE" id="PS51755">
    <property type="entry name" value="OMPR_PHOB"/>
    <property type="match status" value="1"/>
</dbReference>
<dbReference type="InterPro" id="IPR011990">
    <property type="entry name" value="TPR-like_helical_dom_sf"/>
</dbReference>
<protein>
    <submittedName>
        <fullName evidence="7">DNA-binding SARP family transcriptional activator</fullName>
    </submittedName>
</protein>
<dbReference type="InterPro" id="IPR001867">
    <property type="entry name" value="OmpR/PhoB-type_DNA-bd"/>
</dbReference>
<evidence type="ECO:0000313" key="8">
    <source>
        <dbReference type="Proteomes" id="UP000649753"/>
    </source>
</evidence>
<feature type="domain" description="OmpR/PhoB-type" evidence="6">
    <location>
        <begin position="2"/>
        <end position="105"/>
    </location>
</feature>
<dbReference type="Gene3D" id="3.40.50.300">
    <property type="entry name" value="P-loop containing nucleotide triphosphate hydrolases"/>
    <property type="match status" value="1"/>
</dbReference>
<dbReference type="Proteomes" id="UP000649753">
    <property type="component" value="Unassembled WGS sequence"/>
</dbReference>
<dbReference type="Pfam" id="PF00486">
    <property type="entry name" value="Trans_reg_C"/>
    <property type="match status" value="1"/>
</dbReference>
<dbReference type="InterPro" id="IPR036388">
    <property type="entry name" value="WH-like_DNA-bd_sf"/>
</dbReference>
<dbReference type="SMART" id="SM01043">
    <property type="entry name" value="BTAD"/>
    <property type="match status" value="1"/>
</dbReference>
<gene>
    <name evidence="7" type="ORF">H4W31_001971</name>
</gene>
<name>A0A927M1A7_9ACTN</name>
<dbReference type="SUPFAM" id="SSF46894">
    <property type="entry name" value="C-terminal effector domain of the bipartite response regulators"/>
    <property type="match status" value="1"/>
</dbReference>
<dbReference type="InterPro" id="IPR027417">
    <property type="entry name" value="P-loop_NTPase"/>
</dbReference>